<evidence type="ECO:0000259" key="4">
    <source>
        <dbReference type="SMART" id="SM00642"/>
    </source>
</evidence>
<organism evidence="5 6">
    <name type="scientific">Ktedonosporobacter rubrisoli</name>
    <dbReference type="NCBI Taxonomy" id="2509675"/>
    <lineage>
        <taxon>Bacteria</taxon>
        <taxon>Bacillati</taxon>
        <taxon>Chloroflexota</taxon>
        <taxon>Ktedonobacteria</taxon>
        <taxon>Ktedonobacterales</taxon>
        <taxon>Ktedonosporobacteraceae</taxon>
        <taxon>Ktedonosporobacter</taxon>
    </lineage>
</organism>
<dbReference type="Proteomes" id="UP000290365">
    <property type="component" value="Chromosome"/>
</dbReference>
<dbReference type="EMBL" id="CP035758">
    <property type="protein sequence ID" value="QBD76104.1"/>
    <property type="molecule type" value="Genomic_DNA"/>
</dbReference>
<sequence length="554" mass="63532">MENTAYLQATSPVTQPLWWQCSVIYQICVRSFQDSNADGVGDLAGVIKRLDYLKDVLGIDAIWLTPFYPSPMADGGYDVSDYADIDPLFGDLATFDLLVAEAHTRHLRVIIDYVPNHTSDQHPWFIQSRSSHKNPYHNWYVWSDPNTDGSPPNNWLSVFGGSAWSWDATRKQYYLHSFLPQQPDLNWRNDEVKTAMFNVLRFWLERGVDGFRIDVAHFLMKDPLLRNNPLNTSLSPTFWRSFGPYDGQWHFYDQGHPDIHKLYQELHQLLDDYSDKQPRVSIGELHRPDIGSWAAYYGRDLDELHLPFNFRLLSVPWQAQEVRLVVDELESVLPTGAWPNYVLGNHDEPRLASRLGQAQARVAMMLLLTLRGTPTLYYGDELGMQNGVIPPERTIDHWAQTMPGLDLGRDQERTPMLWDGSKHAGFCPPETEPWLPVSQRHEQDHVMAQLMDPCSMLSLTSRLLALRREHNALSIGKYLAIETTAEDCFAFLRQYGSQRFLIVLNFANSEQILDLSPFGPACIILSTHLDREEHLDLDHLTLRGNEGCLIACKA</sequence>
<dbReference type="Gene3D" id="2.60.40.1180">
    <property type="entry name" value="Golgi alpha-mannosidase II"/>
    <property type="match status" value="1"/>
</dbReference>
<evidence type="ECO:0000256" key="1">
    <source>
        <dbReference type="ARBA" id="ARBA00008061"/>
    </source>
</evidence>
<dbReference type="Gene3D" id="3.90.400.10">
    <property type="entry name" value="Oligo-1,6-glucosidase, Domain 2"/>
    <property type="match status" value="1"/>
</dbReference>
<gene>
    <name evidence="5" type="ORF">EPA93_08815</name>
</gene>
<dbReference type="RefSeq" id="WP_129886699.1">
    <property type="nucleotide sequence ID" value="NZ_CP035758.1"/>
</dbReference>
<protein>
    <submittedName>
        <fullName evidence="5">DUF3459 domain-containing protein</fullName>
    </submittedName>
</protein>
<dbReference type="Pfam" id="PF00128">
    <property type="entry name" value="Alpha-amylase"/>
    <property type="match status" value="1"/>
</dbReference>
<feature type="domain" description="Glycosyl hydrolase family 13 catalytic" evidence="4">
    <location>
        <begin position="26"/>
        <end position="413"/>
    </location>
</feature>
<keyword evidence="2" id="KW-0378">Hydrolase</keyword>
<dbReference type="SUPFAM" id="SSF51445">
    <property type="entry name" value="(Trans)glycosidases"/>
    <property type="match status" value="1"/>
</dbReference>
<dbReference type="Gene3D" id="3.20.20.80">
    <property type="entry name" value="Glycosidases"/>
    <property type="match status" value="2"/>
</dbReference>
<name>A0A4P6JLM2_KTERU</name>
<accession>A0A4P6JLM2</accession>
<evidence type="ECO:0000256" key="3">
    <source>
        <dbReference type="ARBA" id="ARBA00023295"/>
    </source>
</evidence>
<dbReference type="OrthoDB" id="9805159at2"/>
<dbReference type="FunFam" id="3.90.400.10:FF:000002">
    <property type="entry name" value="Sucrose isomerase"/>
    <property type="match status" value="1"/>
</dbReference>
<dbReference type="InterPro" id="IPR013780">
    <property type="entry name" value="Glyco_hydro_b"/>
</dbReference>
<dbReference type="InterPro" id="IPR017853">
    <property type="entry name" value="GH"/>
</dbReference>
<comment type="similarity">
    <text evidence="1">Belongs to the glycosyl hydrolase 13 family.</text>
</comment>
<dbReference type="KEGG" id="kbs:EPA93_08815"/>
<keyword evidence="3" id="KW-0326">Glycosidase</keyword>
<dbReference type="GO" id="GO:0009313">
    <property type="term" value="P:oligosaccharide catabolic process"/>
    <property type="evidence" value="ECO:0007669"/>
    <property type="project" value="TreeGrafter"/>
</dbReference>
<dbReference type="InterPro" id="IPR045857">
    <property type="entry name" value="O16G_dom_2"/>
</dbReference>
<reference evidence="5 6" key="1">
    <citation type="submission" date="2019-01" db="EMBL/GenBank/DDBJ databases">
        <title>Ktedonosporobacter rubrisoli SCAWS-G2.</title>
        <authorList>
            <person name="Huang Y."/>
            <person name="Yan B."/>
        </authorList>
    </citation>
    <scope>NUCLEOTIDE SEQUENCE [LARGE SCALE GENOMIC DNA]</scope>
    <source>
        <strain evidence="5 6">SCAWS-G2</strain>
    </source>
</reference>
<dbReference type="CDD" id="cd11331">
    <property type="entry name" value="AmyAc_OligoGlu_like"/>
    <property type="match status" value="1"/>
</dbReference>
<dbReference type="SUPFAM" id="SSF51011">
    <property type="entry name" value="Glycosyl hydrolase domain"/>
    <property type="match status" value="1"/>
</dbReference>
<keyword evidence="6" id="KW-1185">Reference proteome</keyword>
<evidence type="ECO:0000313" key="5">
    <source>
        <dbReference type="EMBL" id="QBD76104.1"/>
    </source>
</evidence>
<dbReference type="PANTHER" id="PTHR10357">
    <property type="entry name" value="ALPHA-AMYLASE FAMILY MEMBER"/>
    <property type="match status" value="1"/>
</dbReference>
<dbReference type="AlphaFoldDB" id="A0A4P6JLM2"/>
<evidence type="ECO:0000256" key="2">
    <source>
        <dbReference type="ARBA" id="ARBA00022801"/>
    </source>
</evidence>
<dbReference type="SMART" id="SM00642">
    <property type="entry name" value="Aamy"/>
    <property type="match status" value="1"/>
</dbReference>
<evidence type="ECO:0000313" key="6">
    <source>
        <dbReference type="Proteomes" id="UP000290365"/>
    </source>
</evidence>
<dbReference type="GO" id="GO:0004556">
    <property type="term" value="F:alpha-amylase activity"/>
    <property type="evidence" value="ECO:0007669"/>
    <property type="project" value="TreeGrafter"/>
</dbReference>
<dbReference type="InterPro" id="IPR006047">
    <property type="entry name" value="GH13_cat_dom"/>
</dbReference>
<proteinExistence type="inferred from homology"/>
<dbReference type="PANTHER" id="PTHR10357:SF179">
    <property type="entry name" value="NEUTRAL AND BASIC AMINO ACID TRANSPORT PROTEIN RBAT"/>
    <property type="match status" value="1"/>
</dbReference>